<dbReference type="EMBL" id="MK071981">
    <property type="protein sequence ID" value="AYV75887.1"/>
    <property type="molecule type" value="Genomic_DNA"/>
</dbReference>
<protein>
    <submittedName>
        <fullName evidence="1">Uncharacterized protein</fullName>
    </submittedName>
</protein>
<name>A0A3G4ZM12_9VIRU</name>
<gene>
    <name evidence="1" type="ORF">Terrestrivirus3_156</name>
</gene>
<accession>A0A3G4ZM12</accession>
<sequence length="153" mass="17954">MASTCATKFINLVSLRENFALNTHKIGGIHLLDFNSNDAQSLIEDQQKQLIIFEEDFEKNCLKKTPICEKQFDELAKQIDNHIQTKGYRAMFARWEESDAKNESKNMWGTEFFWKFYTPKRPDDSVSSEGYLQNVKTQRDAFEKQFRTCCMNS</sequence>
<proteinExistence type="predicted"/>
<evidence type="ECO:0000313" key="1">
    <source>
        <dbReference type="EMBL" id="AYV75887.1"/>
    </source>
</evidence>
<reference evidence="1" key="1">
    <citation type="submission" date="2018-10" db="EMBL/GenBank/DDBJ databases">
        <title>Hidden diversity of soil giant viruses.</title>
        <authorList>
            <person name="Schulz F."/>
            <person name="Alteio L."/>
            <person name="Goudeau D."/>
            <person name="Ryan E.M."/>
            <person name="Malmstrom R.R."/>
            <person name="Blanchard J."/>
            <person name="Woyke T."/>
        </authorList>
    </citation>
    <scope>NUCLEOTIDE SEQUENCE</scope>
    <source>
        <strain evidence="1">TEV1</strain>
    </source>
</reference>
<organism evidence="1">
    <name type="scientific">Terrestrivirus sp</name>
    <dbReference type="NCBI Taxonomy" id="2487775"/>
    <lineage>
        <taxon>Viruses</taxon>
        <taxon>Varidnaviria</taxon>
        <taxon>Bamfordvirae</taxon>
        <taxon>Nucleocytoviricota</taxon>
        <taxon>Megaviricetes</taxon>
        <taxon>Imitervirales</taxon>
        <taxon>Mimiviridae</taxon>
        <taxon>Klosneuvirinae</taxon>
    </lineage>
</organism>